<evidence type="ECO:0000256" key="3">
    <source>
        <dbReference type="ARBA" id="ARBA00012180"/>
    </source>
</evidence>
<evidence type="ECO:0000256" key="2">
    <source>
        <dbReference type="ARBA" id="ARBA00005300"/>
    </source>
</evidence>
<dbReference type="InterPro" id="IPR012337">
    <property type="entry name" value="RNaseH-like_sf"/>
</dbReference>
<evidence type="ECO:0000313" key="9">
    <source>
        <dbReference type="EMBL" id="VEN35280.1"/>
    </source>
</evidence>
<organism evidence="9 10">
    <name type="scientific">Callosobruchus maculatus</name>
    <name type="common">Southern cowpea weevil</name>
    <name type="synonym">Pulse bruchid</name>
    <dbReference type="NCBI Taxonomy" id="64391"/>
    <lineage>
        <taxon>Eukaryota</taxon>
        <taxon>Metazoa</taxon>
        <taxon>Ecdysozoa</taxon>
        <taxon>Arthropoda</taxon>
        <taxon>Hexapoda</taxon>
        <taxon>Insecta</taxon>
        <taxon>Pterygota</taxon>
        <taxon>Neoptera</taxon>
        <taxon>Endopterygota</taxon>
        <taxon>Coleoptera</taxon>
        <taxon>Polyphaga</taxon>
        <taxon>Cucujiformia</taxon>
        <taxon>Chrysomeloidea</taxon>
        <taxon>Chrysomelidae</taxon>
        <taxon>Bruchinae</taxon>
        <taxon>Bruchini</taxon>
        <taxon>Callosobruchus</taxon>
    </lineage>
</organism>
<evidence type="ECO:0000256" key="4">
    <source>
        <dbReference type="ARBA" id="ARBA00022722"/>
    </source>
</evidence>
<keyword evidence="5" id="KW-0479">Metal-binding</keyword>
<keyword evidence="4" id="KW-0540">Nuclease</keyword>
<dbReference type="Gene3D" id="3.30.420.10">
    <property type="entry name" value="Ribonuclease H-like superfamily/Ribonuclease H"/>
    <property type="match status" value="1"/>
</dbReference>
<dbReference type="GO" id="GO:0003676">
    <property type="term" value="F:nucleic acid binding"/>
    <property type="evidence" value="ECO:0007669"/>
    <property type="project" value="InterPro"/>
</dbReference>
<dbReference type="EC" id="3.1.26.4" evidence="3"/>
<reference evidence="9 10" key="1">
    <citation type="submission" date="2019-01" db="EMBL/GenBank/DDBJ databases">
        <authorList>
            <person name="Sayadi A."/>
        </authorList>
    </citation>
    <scope>NUCLEOTIDE SEQUENCE [LARGE SCALE GENOMIC DNA]</scope>
</reference>
<keyword evidence="7" id="KW-0378">Hydrolase</keyword>
<evidence type="ECO:0000313" key="10">
    <source>
        <dbReference type="Proteomes" id="UP000410492"/>
    </source>
</evidence>
<keyword evidence="10" id="KW-1185">Reference proteome</keyword>
<evidence type="ECO:0000256" key="1">
    <source>
        <dbReference type="ARBA" id="ARBA00000077"/>
    </source>
</evidence>
<accession>A0A653BI47</accession>
<dbReference type="EMBL" id="CAACVG010001416">
    <property type="protein sequence ID" value="VEN35280.1"/>
    <property type="molecule type" value="Genomic_DNA"/>
</dbReference>
<feature type="domain" description="RNase H type-1" evidence="8">
    <location>
        <begin position="1"/>
        <end position="84"/>
    </location>
</feature>
<dbReference type="InterPro" id="IPR036397">
    <property type="entry name" value="RNaseH_sf"/>
</dbReference>
<evidence type="ECO:0000256" key="5">
    <source>
        <dbReference type="ARBA" id="ARBA00022723"/>
    </source>
</evidence>
<comment type="catalytic activity">
    <reaction evidence="1">
        <text>Endonucleolytic cleavage to 5'-phosphomonoester.</text>
        <dbReference type="EC" id="3.1.26.4"/>
    </reaction>
</comment>
<protein>
    <recommendedName>
        <fullName evidence="3">ribonuclease H</fullName>
        <ecNumber evidence="3">3.1.26.4</ecNumber>
    </recommendedName>
</protein>
<dbReference type="PANTHER" id="PTHR10642">
    <property type="entry name" value="RIBONUCLEASE H1"/>
    <property type="match status" value="1"/>
</dbReference>
<dbReference type="Proteomes" id="UP000410492">
    <property type="component" value="Unassembled WGS sequence"/>
</dbReference>
<dbReference type="OrthoDB" id="407198at2759"/>
<gene>
    <name evidence="9" type="ORF">CALMAC_LOCUS1229</name>
</gene>
<dbReference type="GO" id="GO:0043137">
    <property type="term" value="P:DNA replication, removal of RNA primer"/>
    <property type="evidence" value="ECO:0007669"/>
    <property type="project" value="TreeGrafter"/>
</dbReference>
<dbReference type="PROSITE" id="PS50879">
    <property type="entry name" value="RNASE_H_1"/>
    <property type="match status" value="1"/>
</dbReference>
<dbReference type="PANTHER" id="PTHR10642:SF26">
    <property type="entry name" value="RIBONUCLEASE H1"/>
    <property type="match status" value="1"/>
</dbReference>
<proteinExistence type="inferred from homology"/>
<dbReference type="GO" id="GO:0004523">
    <property type="term" value="F:RNA-DNA hybrid ribonuclease activity"/>
    <property type="evidence" value="ECO:0007669"/>
    <property type="project" value="UniProtKB-EC"/>
</dbReference>
<evidence type="ECO:0000259" key="8">
    <source>
        <dbReference type="PROSITE" id="PS50879"/>
    </source>
</evidence>
<dbReference type="GO" id="GO:0046872">
    <property type="term" value="F:metal ion binding"/>
    <property type="evidence" value="ECO:0007669"/>
    <property type="project" value="UniProtKB-KW"/>
</dbReference>
<name>A0A653BI47_CALMS</name>
<sequence>SGIKKVELHTDSQFTLNSITLWIHRWKKDGWKTSAGKDVKNKEDFVKLDERVSQFADIRWVLERGHAGVRGNEEADKLAKLGAARYKPMPK</sequence>
<dbReference type="Pfam" id="PF00075">
    <property type="entry name" value="RNase_H"/>
    <property type="match status" value="1"/>
</dbReference>
<keyword evidence="6" id="KW-0255">Endonuclease</keyword>
<dbReference type="InterPro" id="IPR002156">
    <property type="entry name" value="RNaseH_domain"/>
</dbReference>
<feature type="non-terminal residue" evidence="9">
    <location>
        <position position="1"/>
    </location>
</feature>
<evidence type="ECO:0000256" key="6">
    <source>
        <dbReference type="ARBA" id="ARBA00022759"/>
    </source>
</evidence>
<evidence type="ECO:0000256" key="7">
    <source>
        <dbReference type="ARBA" id="ARBA00022801"/>
    </source>
</evidence>
<dbReference type="InterPro" id="IPR050092">
    <property type="entry name" value="RNase_H"/>
</dbReference>
<dbReference type="AlphaFoldDB" id="A0A653BI47"/>
<dbReference type="SUPFAM" id="SSF53098">
    <property type="entry name" value="Ribonuclease H-like"/>
    <property type="match status" value="1"/>
</dbReference>
<comment type="similarity">
    <text evidence="2">Belongs to the RNase H family.</text>
</comment>